<feature type="compositionally biased region" description="Polar residues" evidence="1">
    <location>
        <begin position="34"/>
        <end position="45"/>
    </location>
</feature>
<dbReference type="Proteomes" id="UP000663874">
    <property type="component" value="Unassembled WGS sequence"/>
</dbReference>
<protein>
    <submittedName>
        <fullName evidence="4">Uncharacterized protein</fullName>
    </submittedName>
</protein>
<reference evidence="4" key="1">
    <citation type="submission" date="2021-02" db="EMBL/GenBank/DDBJ databases">
        <authorList>
            <person name="Nowell W R."/>
        </authorList>
    </citation>
    <scope>NUCLEOTIDE SEQUENCE</scope>
</reference>
<evidence type="ECO:0000313" key="6">
    <source>
        <dbReference type="Proteomes" id="UP000663874"/>
    </source>
</evidence>
<dbReference type="Proteomes" id="UP000663889">
    <property type="component" value="Unassembled WGS sequence"/>
</dbReference>
<evidence type="ECO:0000313" key="2">
    <source>
        <dbReference type="EMBL" id="CAF1433644.1"/>
    </source>
</evidence>
<dbReference type="AlphaFoldDB" id="A0A819KNS1"/>
<comment type="caution">
    <text evidence="4">The sequence shown here is derived from an EMBL/GenBank/DDBJ whole genome shotgun (WGS) entry which is preliminary data.</text>
</comment>
<name>A0A819KNS1_9BILA</name>
<dbReference type="Proteomes" id="UP000663882">
    <property type="component" value="Unassembled WGS sequence"/>
</dbReference>
<dbReference type="OrthoDB" id="10063972at2759"/>
<dbReference type="EMBL" id="CAJOAX010007932">
    <property type="protein sequence ID" value="CAF4021780.1"/>
    <property type="molecule type" value="Genomic_DNA"/>
</dbReference>
<evidence type="ECO:0000313" key="3">
    <source>
        <dbReference type="EMBL" id="CAF1519511.1"/>
    </source>
</evidence>
<sequence length="201" mass="23619">MLLVFLLYEICQNGKRTLFHHYERRFTTDDEKQMNQSSSSINAETASRVEDKDNFGGEPKILPLTDKMFSEQGENLDLKLTVIPQRKTHHKDSRLLFCELKNEYPNDITYETTRLACLLAQDDEILWDHMLLSNAMIFYSNYILLLLFGYYEYFDKSFFLESADHIGDIKVKDGNGTLIEKIPMRVWKRKIDLNQTRTAVS</sequence>
<evidence type="ECO:0000256" key="1">
    <source>
        <dbReference type="SAM" id="MobiDB-lite"/>
    </source>
</evidence>
<accession>A0A819KNS1</accession>
<gene>
    <name evidence="4" type="ORF">FNK824_LOCUS23281</name>
    <name evidence="5" type="ORF">OTI717_LOCUS30138</name>
    <name evidence="2" type="ORF">RFH988_LOCUS36050</name>
    <name evidence="3" type="ORF">SEV965_LOCUS36956</name>
</gene>
<evidence type="ECO:0000313" key="5">
    <source>
        <dbReference type="EMBL" id="CAF4021780.1"/>
    </source>
</evidence>
<dbReference type="EMBL" id="CAJOBE010004893">
    <property type="protein sequence ID" value="CAF3952034.1"/>
    <property type="molecule type" value="Genomic_DNA"/>
</dbReference>
<feature type="region of interest" description="Disordered" evidence="1">
    <location>
        <begin position="29"/>
        <end position="56"/>
    </location>
</feature>
<dbReference type="EMBL" id="CAJNOO010005900">
    <property type="protein sequence ID" value="CAF1433644.1"/>
    <property type="molecule type" value="Genomic_DNA"/>
</dbReference>
<dbReference type="EMBL" id="CAJNOU010007148">
    <property type="protein sequence ID" value="CAF1519511.1"/>
    <property type="molecule type" value="Genomic_DNA"/>
</dbReference>
<dbReference type="Proteomes" id="UP000663823">
    <property type="component" value="Unassembled WGS sequence"/>
</dbReference>
<evidence type="ECO:0000313" key="4">
    <source>
        <dbReference type="EMBL" id="CAF3952034.1"/>
    </source>
</evidence>
<proteinExistence type="predicted"/>
<organism evidence="4 6">
    <name type="scientific">Rotaria sordida</name>
    <dbReference type="NCBI Taxonomy" id="392033"/>
    <lineage>
        <taxon>Eukaryota</taxon>
        <taxon>Metazoa</taxon>
        <taxon>Spiralia</taxon>
        <taxon>Gnathifera</taxon>
        <taxon>Rotifera</taxon>
        <taxon>Eurotatoria</taxon>
        <taxon>Bdelloidea</taxon>
        <taxon>Philodinida</taxon>
        <taxon>Philodinidae</taxon>
        <taxon>Rotaria</taxon>
    </lineage>
</organism>